<dbReference type="AlphaFoldDB" id="A0A9R1XC16"/>
<dbReference type="InterPro" id="IPR005162">
    <property type="entry name" value="Retrotrans_gag_dom"/>
</dbReference>
<dbReference type="PROSITE" id="PS50158">
    <property type="entry name" value="ZF_CCHC"/>
    <property type="match status" value="1"/>
</dbReference>
<dbReference type="InterPro" id="IPR001878">
    <property type="entry name" value="Znf_CCHC"/>
</dbReference>
<name>A0A9R1XC16_LACSA</name>
<dbReference type="PANTHER" id="PTHR33223">
    <property type="entry name" value="CCHC-TYPE DOMAIN-CONTAINING PROTEIN"/>
    <property type="match status" value="1"/>
</dbReference>
<organism evidence="4 5">
    <name type="scientific">Lactuca sativa</name>
    <name type="common">Garden lettuce</name>
    <dbReference type="NCBI Taxonomy" id="4236"/>
    <lineage>
        <taxon>Eukaryota</taxon>
        <taxon>Viridiplantae</taxon>
        <taxon>Streptophyta</taxon>
        <taxon>Embryophyta</taxon>
        <taxon>Tracheophyta</taxon>
        <taxon>Spermatophyta</taxon>
        <taxon>Magnoliopsida</taxon>
        <taxon>eudicotyledons</taxon>
        <taxon>Gunneridae</taxon>
        <taxon>Pentapetalae</taxon>
        <taxon>asterids</taxon>
        <taxon>campanulids</taxon>
        <taxon>Asterales</taxon>
        <taxon>Asteraceae</taxon>
        <taxon>Cichorioideae</taxon>
        <taxon>Cichorieae</taxon>
        <taxon>Lactucinae</taxon>
        <taxon>Lactuca</taxon>
    </lineage>
</organism>
<reference evidence="4 5" key="1">
    <citation type="journal article" date="2017" name="Nat. Commun.">
        <title>Genome assembly with in vitro proximity ligation data and whole-genome triplication in lettuce.</title>
        <authorList>
            <person name="Reyes-Chin-Wo S."/>
            <person name="Wang Z."/>
            <person name="Yang X."/>
            <person name="Kozik A."/>
            <person name="Arikit S."/>
            <person name="Song C."/>
            <person name="Xia L."/>
            <person name="Froenicke L."/>
            <person name="Lavelle D.O."/>
            <person name="Truco M.J."/>
            <person name="Xia R."/>
            <person name="Zhu S."/>
            <person name="Xu C."/>
            <person name="Xu H."/>
            <person name="Xu X."/>
            <person name="Cox K."/>
            <person name="Korf I."/>
            <person name="Meyers B.C."/>
            <person name="Michelmore R.W."/>
        </authorList>
    </citation>
    <scope>NUCLEOTIDE SEQUENCE [LARGE SCALE GENOMIC DNA]</scope>
    <source>
        <strain evidence="5">cv. Salinas</strain>
        <tissue evidence="4">Seedlings</tissue>
    </source>
</reference>
<keyword evidence="1" id="KW-0863">Zinc-finger</keyword>
<evidence type="ECO:0000256" key="1">
    <source>
        <dbReference type="PROSITE-ProRule" id="PRU00047"/>
    </source>
</evidence>
<accession>A0A9R1XC16</accession>
<protein>
    <recommendedName>
        <fullName evidence="3">CCHC-type domain-containing protein</fullName>
    </recommendedName>
</protein>
<evidence type="ECO:0000313" key="5">
    <source>
        <dbReference type="Proteomes" id="UP000235145"/>
    </source>
</evidence>
<dbReference type="Gene3D" id="4.10.60.10">
    <property type="entry name" value="Zinc finger, CCHC-type"/>
    <property type="match status" value="1"/>
</dbReference>
<dbReference type="Proteomes" id="UP000235145">
    <property type="component" value="Unassembled WGS sequence"/>
</dbReference>
<keyword evidence="1" id="KW-0862">Zinc</keyword>
<keyword evidence="5" id="KW-1185">Reference proteome</keyword>
<feature type="domain" description="CCHC-type" evidence="3">
    <location>
        <begin position="361"/>
        <end position="376"/>
    </location>
</feature>
<dbReference type="Pfam" id="PF00098">
    <property type="entry name" value="zf-CCHC"/>
    <property type="match status" value="1"/>
</dbReference>
<dbReference type="Pfam" id="PF03732">
    <property type="entry name" value="Retrotrans_gag"/>
    <property type="match status" value="1"/>
</dbReference>
<gene>
    <name evidence="4" type="ORF">LSAT_V11C500234330</name>
</gene>
<comment type="caution">
    <text evidence="4">The sequence shown here is derived from an EMBL/GenBank/DDBJ whole genome shotgun (WGS) entry which is preliminary data.</text>
</comment>
<dbReference type="SUPFAM" id="SSF57756">
    <property type="entry name" value="Retrovirus zinc finger-like domains"/>
    <property type="match status" value="1"/>
</dbReference>
<feature type="region of interest" description="Disordered" evidence="2">
    <location>
        <begin position="1"/>
        <end position="33"/>
    </location>
</feature>
<dbReference type="InterPro" id="IPR036875">
    <property type="entry name" value="Znf_CCHC_sf"/>
</dbReference>
<dbReference type="GO" id="GO:0008270">
    <property type="term" value="F:zinc ion binding"/>
    <property type="evidence" value="ECO:0007669"/>
    <property type="project" value="UniProtKB-KW"/>
</dbReference>
<keyword evidence="1" id="KW-0479">Metal-binding</keyword>
<dbReference type="PANTHER" id="PTHR33223:SF11">
    <property type="entry name" value="ELEMENT PROTEIN, PUTATIVE-RELATED"/>
    <property type="match status" value="1"/>
</dbReference>
<evidence type="ECO:0000259" key="3">
    <source>
        <dbReference type="PROSITE" id="PS50158"/>
    </source>
</evidence>
<dbReference type="SMART" id="SM00343">
    <property type="entry name" value="ZnF_C2HC"/>
    <property type="match status" value="2"/>
</dbReference>
<proteinExistence type="predicted"/>
<dbReference type="EMBL" id="NBSK02000005">
    <property type="protein sequence ID" value="KAJ0207171.1"/>
    <property type="molecule type" value="Genomic_DNA"/>
</dbReference>
<evidence type="ECO:0000313" key="4">
    <source>
        <dbReference type="EMBL" id="KAJ0207171.1"/>
    </source>
</evidence>
<sequence>MPKRSSARLNLNQRPEPEQQQPQPPPPETNPPISSVELEEIIAQRIVAALANVTRGGVRNEGNVRNAKMCTYKYFLNCKPKSFHGTEGIISLTRWIEKTESVFQISFCPNECKVRFAACTFADATLTWWNNQVDTMGIDDANSMQWEEMKRMIVEKYCPREEIHKLQQELWTLTLKGSEINAYTARFNDLAVMCPALVTPEYKKIERYIWGLASQIKGMVIASKPTTYDSAKRIVHQLTSTEIQLSLPNLERTSANLMGRIPYNHLRRDKEVETNYAATTAIPLQPRKYAGKLSMCTQCNRHHIGNCSWCSQCNHQHAGDCYICMKCKKKGHTASYCRSTTPTIENQGTNIGIGYDGGRACFECGEIGHIKKECPKLKRQ</sequence>
<dbReference type="GO" id="GO:0003676">
    <property type="term" value="F:nucleic acid binding"/>
    <property type="evidence" value="ECO:0007669"/>
    <property type="project" value="InterPro"/>
</dbReference>
<evidence type="ECO:0000256" key="2">
    <source>
        <dbReference type="SAM" id="MobiDB-lite"/>
    </source>
</evidence>